<gene>
    <name evidence="1" type="ORF">COCHEDRAFT_1028947</name>
</gene>
<dbReference type="HOGENOM" id="CLU_2418939_0_0_1"/>
<evidence type="ECO:0000313" key="2">
    <source>
        <dbReference type="Proteomes" id="UP000016936"/>
    </source>
</evidence>
<reference evidence="2" key="2">
    <citation type="journal article" date="2013" name="PLoS Genet.">
        <title>Comparative genome structure, secondary metabolite, and effector coding capacity across Cochliobolus pathogens.</title>
        <authorList>
            <person name="Condon B.J."/>
            <person name="Leng Y."/>
            <person name="Wu D."/>
            <person name="Bushley K.E."/>
            <person name="Ohm R.A."/>
            <person name="Otillar R."/>
            <person name="Martin J."/>
            <person name="Schackwitz W."/>
            <person name="Grimwood J."/>
            <person name="MohdZainudin N."/>
            <person name="Xue C."/>
            <person name="Wang R."/>
            <person name="Manning V.A."/>
            <person name="Dhillon B."/>
            <person name="Tu Z.J."/>
            <person name="Steffenson B.J."/>
            <person name="Salamov A."/>
            <person name="Sun H."/>
            <person name="Lowry S."/>
            <person name="LaButti K."/>
            <person name="Han J."/>
            <person name="Copeland A."/>
            <person name="Lindquist E."/>
            <person name="Barry K."/>
            <person name="Schmutz J."/>
            <person name="Baker S.E."/>
            <person name="Ciuffetti L.M."/>
            <person name="Grigoriev I.V."/>
            <person name="Zhong S."/>
            <person name="Turgeon B.G."/>
        </authorList>
    </citation>
    <scope>NUCLEOTIDE SEQUENCE [LARGE SCALE GENOMIC DNA]</scope>
    <source>
        <strain evidence="2">C5 / ATCC 48332 / race O</strain>
    </source>
</reference>
<dbReference type="AlphaFoldDB" id="M2T8B2"/>
<sequence>MARLGKKSLPAPYPLTWGRKRHSVARRHVALRGMTGSGRLPVNLGRSAANRQLPPEPVLSHESHSLYGNHNQLGSFESMPQALVPSMERIASTCQTVSYRPPHVEALAIQLK</sequence>
<dbReference type="EMBL" id="KB445573">
    <property type="protein sequence ID" value="EMD93820.1"/>
    <property type="molecule type" value="Genomic_DNA"/>
</dbReference>
<name>M2T8B2_COCH5</name>
<dbReference type="Proteomes" id="UP000016936">
    <property type="component" value="Unassembled WGS sequence"/>
</dbReference>
<evidence type="ECO:0000313" key="1">
    <source>
        <dbReference type="EMBL" id="EMD93820.1"/>
    </source>
</evidence>
<proteinExistence type="predicted"/>
<organism evidence="1 2">
    <name type="scientific">Cochliobolus heterostrophus (strain C5 / ATCC 48332 / race O)</name>
    <name type="common">Southern corn leaf blight fungus</name>
    <name type="synonym">Bipolaris maydis</name>
    <dbReference type="NCBI Taxonomy" id="701091"/>
    <lineage>
        <taxon>Eukaryota</taxon>
        <taxon>Fungi</taxon>
        <taxon>Dikarya</taxon>
        <taxon>Ascomycota</taxon>
        <taxon>Pezizomycotina</taxon>
        <taxon>Dothideomycetes</taxon>
        <taxon>Pleosporomycetidae</taxon>
        <taxon>Pleosporales</taxon>
        <taxon>Pleosporineae</taxon>
        <taxon>Pleosporaceae</taxon>
        <taxon>Bipolaris</taxon>
    </lineage>
</organism>
<keyword evidence="2" id="KW-1185">Reference proteome</keyword>
<dbReference type="OrthoDB" id="10367483at2759"/>
<reference evidence="1 2" key="1">
    <citation type="journal article" date="2012" name="PLoS Pathog.">
        <title>Diverse lifestyles and strategies of plant pathogenesis encoded in the genomes of eighteen Dothideomycetes fungi.</title>
        <authorList>
            <person name="Ohm R.A."/>
            <person name="Feau N."/>
            <person name="Henrissat B."/>
            <person name="Schoch C.L."/>
            <person name="Horwitz B.A."/>
            <person name="Barry K.W."/>
            <person name="Condon B.J."/>
            <person name="Copeland A.C."/>
            <person name="Dhillon B."/>
            <person name="Glaser F."/>
            <person name="Hesse C.N."/>
            <person name="Kosti I."/>
            <person name="LaButti K."/>
            <person name="Lindquist E.A."/>
            <person name="Lucas S."/>
            <person name="Salamov A.A."/>
            <person name="Bradshaw R.E."/>
            <person name="Ciuffetti L."/>
            <person name="Hamelin R.C."/>
            <person name="Kema G.H.J."/>
            <person name="Lawrence C."/>
            <person name="Scott J.A."/>
            <person name="Spatafora J.W."/>
            <person name="Turgeon B.G."/>
            <person name="de Wit P.J.G.M."/>
            <person name="Zhong S."/>
            <person name="Goodwin S.B."/>
            <person name="Grigoriev I.V."/>
        </authorList>
    </citation>
    <scope>NUCLEOTIDE SEQUENCE [LARGE SCALE GENOMIC DNA]</scope>
    <source>
        <strain evidence="2">C5 / ATCC 48332 / race O</strain>
    </source>
</reference>
<accession>M2T8B2</accession>
<protein>
    <submittedName>
        <fullName evidence="1">Uncharacterized protein</fullName>
    </submittedName>
</protein>